<reference evidence="2" key="1">
    <citation type="journal article" date="2019" name="Int. J. Syst. Evol. Microbiol.">
        <title>The Global Catalogue of Microorganisms (GCM) 10K type strain sequencing project: providing services to taxonomists for standard genome sequencing and annotation.</title>
        <authorList>
            <consortium name="The Broad Institute Genomics Platform"/>
            <consortium name="The Broad Institute Genome Sequencing Center for Infectious Disease"/>
            <person name="Wu L."/>
            <person name="Ma J."/>
        </authorList>
    </citation>
    <scope>NUCLEOTIDE SEQUENCE [LARGE SCALE GENOMIC DNA]</scope>
    <source>
        <strain evidence="2">CGMCC 1.15731</strain>
    </source>
</reference>
<dbReference type="RefSeq" id="WP_380075101.1">
    <property type="nucleotide sequence ID" value="NZ_JBHSEL010000103.1"/>
</dbReference>
<gene>
    <name evidence="1" type="ORF">ACFO1V_10430</name>
</gene>
<evidence type="ECO:0000313" key="2">
    <source>
        <dbReference type="Proteomes" id="UP001596042"/>
    </source>
</evidence>
<proteinExistence type="predicted"/>
<accession>A0ABV9H7S0</accession>
<comment type="caution">
    <text evidence="1">The sequence shown here is derived from an EMBL/GenBank/DDBJ whole genome shotgun (WGS) entry which is preliminary data.</text>
</comment>
<dbReference type="Proteomes" id="UP001596042">
    <property type="component" value="Unassembled WGS sequence"/>
</dbReference>
<protein>
    <submittedName>
        <fullName evidence="1">Uncharacterized protein</fullName>
    </submittedName>
</protein>
<name>A0ABV9H7S0_9HYPH</name>
<sequence length="96" mass="10530">MARLPLAPALGGWPGSQEGYLLAPCPTLQTPFPPESFFSKPETIIQTSESEISSSESDYRKLFQIEKLPENQNGVHTSQIKVPVSDFSTYGTNLSI</sequence>
<keyword evidence="2" id="KW-1185">Reference proteome</keyword>
<evidence type="ECO:0000313" key="1">
    <source>
        <dbReference type="EMBL" id="MFC4625626.1"/>
    </source>
</evidence>
<dbReference type="EMBL" id="JBHSEL010000103">
    <property type="protein sequence ID" value="MFC4625626.1"/>
    <property type="molecule type" value="Genomic_DNA"/>
</dbReference>
<organism evidence="1 2">
    <name type="scientific">Daeguia caeni</name>
    <dbReference type="NCBI Taxonomy" id="439612"/>
    <lineage>
        <taxon>Bacteria</taxon>
        <taxon>Pseudomonadati</taxon>
        <taxon>Pseudomonadota</taxon>
        <taxon>Alphaproteobacteria</taxon>
        <taxon>Hyphomicrobiales</taxon>
        <taxon>Brucellaceae</taxon>
        <taxon>Daeguia</taxon>
    </lineage>
</organism>